<comment type="function">
    <text evidence="6">Ligates lysine onto the cytidine present at position 34 of the AUA codon-specific tRNA(Ile) that contains the anticodon CAU, in an ATP-dependent manner. Cytidine is converted to lysidine, thus changing the amino acid specificity of the tRNA from methionine to isoleucine.</text>
</comment>
<comment type="catalytic activity">
    <reaction evidence="5 6">
        <text>cytidine(34) in tRNA(Ile2) + L-lysine + ATP = lysidine(34) in tRNA(Ile2) + AMP + diphosphate + H(+)</text>
        <dbReference type="Rhea" id="RHEA:43744"/>
        <dbReference type="Rhea" id="RHEA-COMP:10625"/>
        <dbReference type="Rhea" id="RHEA-COMP:10670"/>
        <dbReference type="ChEBI" id="CHEBI:15378"/>
        <dbReference type="ChEBI" id="CHEBI:30616"/>
        <dbReference type="ChEBI" id="CHEBI:32551"/>
        <dbReference type="ChEBI" id="CHEBI:33019"/>
        <dbReference type="ChEBI" id="CHEBI:82748"/>
        <dbReference type="ChEBI" id="CHEBI:83665"/>
        <dbReference type="ChEBI" id="CHEBI:456215"/>
        <dbReference type="EC" id="6.3.4.19"/>
    </reaction>
</comment>
<dbReference type="RefSeq" id="WP_096014048.1">
    <property type="nucleotide sequence ID" value="NZ_CP015578.1"/>
</dbReference>
<dbReference type="CDD" id="cd01992">
    <property type="entry name" value="TilS_N"/>
    <property type="match status" value="1"/>
</dbReference>
<dbReference type="GO" id="GO:0005737">
    <property type="term" value="C:cytoplasm"/>
    <property type="evidence" value="ECO:0007669"/>
    <property type="project" value="UniProtKB-SubCell"/>
</dbReference>
<dbReference type="NCBIfam" id="TIGR02432">
    <property type="entry name" value="lysidine_TilS_N"/>
    <property type="match status" value="1"/>
</dbReference>
<organism evidence="8 9">
    <name type="scientific">Campylobacter lanienae NCTC 13004</name>
    <dbReference type="NCBI Taxonomy" id="1031753"/>
    <lineage>
        <taxon>Bacteria</taxon>
        <taxon>Pseudomonadati</taxon>
        <taxon>Campylobacterota</taxon>
        <taxon>Epsilonproteobacteria</taxon>
        <taxon>Campylobacterales</taxon>
        <taxon>Campylobacteraceae</taxon>
        <taxon>Campylobacter</taxon>
    </lineage>
</organism>
<keyword evidence="3" id="KW-0547">Nucleotide-binding</keyword>
<evidence type="ECO:0000313" key="9">
    <source>
        <dbReference type="Proteomes" id="UP000202031"/>
    </source>
</evidence>
<sequence length="334" mass="38775">MRLELEYLQNKKPLLAFSHGVDSTALFYLLDDAGVSFDCAMVNYQTRPTSLSEELSAKELCKKYHKNLYIHRANLKLENSNFENSARDIRYEFFAKIMCEYDYDALILAHQLNDSLEWLLMQLSKGSGAVGLAGMMPRSKKRVKFQNITKDIEIFRPLLGVSRDEILNYLNSKNIRYFIDSSNQNLKFKRNRIRAEFSDKFISQFASGVKRSFELLRDDAKILLGEFEYDDGEIFVLQKSLNSSNLIDQACKKLGVLMSQKTRELSTQNDCVISHKIAITSNQNYYFIAPYIKTTMDKKTKERFRILKIPPLLRPYLSLNSHKLNALDRFLSQS</sequence>
<proteinExistence type="inferred from homology"/>
<evidence type="ECO:0000313" key="8">
    <source>
        <dbReference type="EMBL" id="ARQ97905.1"/>
    </source>
</evidence>
<dbReference type="GO" id="GO:0006400">
    <property type="term" value="P:tRNA modification"/>
    <property type="evidence" value="ECO:0007669"/>
    <property type="project" value="UniProtKB-UniRule"/>
</dbReference>
<comment type="similarity">
    <text evidence="6">Belongs to the tRNA(Ile)-lysidine synthase family.</text>
</comment>
<evidence type="ECO:0000259" key="7">
    <source>
        <dbReference type="Pfam" id="PF01171"/>
    </source>
</evidence>
<dbReference type="EC" id="6.3.4.19" evidence="6"/>
<reference evidence="9" key="2">
    <citation type="journal article" date="2017" name="Genome Biol. Evol.">
        <title>Comparative genomic analysis identifies a Campylobacter clade deficient in selenium metabolism.</title>
        <authorList>
            <person name="Miller W.G."/>
            <person name="Yee E."/>
            <person name="Lopes B.S."/>
            <person name="Chapman M.H."/>
            <person name="Huynh S."/>
            <person name="Bono J.L."/>
            <person name="Parker C.T."/>
            <person name="Strachan N.J.C."/>
            <person name="Forbes K.J."/>
        </authorList>
    </citation>
    <scope>NUCLEOTIDE SEQUENCE [LARGE SCALE GENOMIC DNA]</scope>
    <source>
        <strain evidence="9">NCTC 13004</strain>
    </source>
</reference>
<evidence type="ECO:0000256" key="2">
    <source>
        <dbReference type="ARBA" id="ARBA00022694"/>
    </source>
</evidence>
<dbReference type="Gene3D" id="3.40.50.620">
    <property type="entry name" value="HUPs"/>
    <property type="match status" value="1"/>
</dbReference>
<dbReference type="KEGG" id="clx:CLAN_1180"/>
<name>A0A1X9SNY1_9BACT</name>
<evidence type="ECO:0000256" key="4">
    <source>
        <dbReference type="ARBA" id="ARBA00022840"/>
    </source>
</evidence>
<dbReference type="InterPro" id="IPR012094">
    <property type="entry name" value="tRNA_Ile_lys_synt"/>
</dbReference>
<dbReference type="PANTHER" id="PTHR43033">
    <property type="entry name" value="TRNA(ILE)-LYSIDINE SYNTHASE-RELATED"/>
    <property type="match status" value="1"/>
</dbReference>
<evidence type="ECO:0000256" key="6">
    <source>
        <dbReference type="HAMAP-Rule" id="MF_01161"/>
    </source>
</evidence>
<dbReference type="GO" id="GO:0005524">
    <property type="term" value="F:ATP binding"/>
    <property type="evidence" value="ECO:0007669"/>
    <property type="project" value="UniProtKB-KW"/>
</dbReference>
<dbReference type="Proteomes" id="UP000202031">
    <property type="component" value="Chromosome"/>
</dbReference>
<keyword evidence="4" id="KW-0067">ATP-binding</keyword>
<feature type="domain" description="tRNA(Ile)-lysidine/2-thiocytidine synthase N-terminal" evidence="7">
    <location>
        <begin position="14"/>
        <end position="195"/>
    </location>
</feature>
<gene>
    <name evidence="6 8" type="primary">tilS</name>
    <name evidence="8" type="ORF">CLAN_1180</name>
</gene>
<evidence type="ECO:0000256" key="3">
    <source>
        <dbReference type="ARBA" id="ARBA00022741"/>
    </source>
</evidence>
<dbReference type="InterPro" id="IPR011063">
    <property type="entry name" value="TilS/TtcA_N"/>
</dbReference>
<dbReference type="GeneID" id="46921649"/>
<dbReference type="HAMAP" id="MF_01161">
    <property type="entry name" value="tRNA_Ile_lys_synt"/>
    <property type="match status" value="1"/>
</dbReference>
<reference evidence="9" key="1">
    <citation type="journal article" date="2017" name="Genome Biol. Evol.">
        <title>Comparative Genomic Analysis Identifies a Campylobacter Clade Deficient in Selenium Metabolism.</title>
        <authorList>
            <person name="Miller W.G."/>
            <person name="Yee E."/>
            <person name="Lopes B.S."/>
            <person name="Chapman M.H."/>
            <person name="Huynh S."/>
            <person name="Bono J.L."/>
            <person name="Parker C.T."/>
            <person name="Strachan N.J.C."/>
            <person name="Forbes K.J."/>
        </authorList>
    </citation>
    <scope>NUCLEOTIDE SEQUENCE [LARGE SCALE GENOMIC DNA]</scope>
    <source>
        <strain evidence="9">NCTC 13004</strain>
    </source>
</reference>
<evidence type="ECO:0000256" key="1">
    <source>
        <dbReference type="ARBA" id="ARBA00022598"/>
    </source>
</evidence>
<dbReference type="GO" id="GO:0032267">
    <property type="term" value="F:tRNA(Ile)-lysidine synthase activity"/>
    <property type="evidence" value="ECO:0007669"/>
    <property type="project" value="UniProtKB-EC"/>
</dbReference>
<dbReference type="AlphaFoldDB" id="A0A1X9SNY1"/>
<protein>
    <recommendedName>
        <fullName evidence="6">tRNA(Ile)-lysidine synthase</fullName>
        <ecNumber evidence="6">6.3.4.19</ecNumber>
    </recommendedName>
    <alternativeName>
        <fullName evidence="6">tRNA(Ile)-2-lysyl-cytidine synthase</fullName>
    </alternativeName>
    <alternativeName>
        <fullName evidence="6">tRNA(Ile)-lysidine synthetase</fullName>
    </alternativeName>
</protein>
<keyword evidence="1 6" id="KW-0436">Ligase</keyword>
<keyword evidence="6" id="KW-0963">Cytoplasm</keyword>
<comment type="subcellular location">
    <subcellularLocation>
        <location evidence="6">Cytoplasm</location>
    </subcellularLocation>
</comment>
<comment type="caution">
    <text evidence="6">Lacks conserved residue(s) required for the propagation of feature annotation.</text>
</comment>
<dbReference type="EMBL" id="CP015578">
    <property type="protein sequence ID" value="ARQ97905.1"/>
    <property type="molecule type" value="Genomic_DNA"/>
</dbReference>
<evidence type="ECO:0000256" key="5">
    <source>
        <dbReference type="ARBA" id="ARBA00048539"/>
    </source>
</evidence>
<dbReference type="Pfam" id="PF01171">
    <property type="entry name" value="ATP_bind_3"/>
    <property type="match status" value="1"/>
</dbReference>
<dbReference type="InterPro" id="IPR012795">
    <property type="entry name" value="tRNA_Ile_lys_synt_N"/>
</dbReference>
<dbReference type="InterPro" id="IPR014729">
    <property type="entry name" value="Rossmann-like_a/b/a_fold"/>
</dbReference>
<dbReference type="SUPFAM" id="SSF52402">
    <property type="entry name" value="Adenine nucleotide alpha hydrolases-like"/>
    <property type="match status" value="1"/>
</dbReference>
<dbReference type="PANTHER" id="PTHR43033:SF1">
    <property type="entry name" value="TRNA(ILE)-LYSIDINE SYNTHASE-RELATED"/>
    <property type="match status" value="1"/>
</dbReference>
<keyword evidence="2 6" id="KW-0819">tRNA processing</keyword>
<accession>A0A1X9SNY1</accession>